<sequence>MSPTIKNRLWNPAFGIRFSPKAEHQPSYPFLDITRFVHTPASSSEAARNEGVEIDEFSDDEEFERHATEWFDQQDQRELPVTETISEGTQVTTDTDGNLIDPSKQESVTTETITTETVVTKTVTTETVAPPLTNLDYTIDVDHWEAARKSQAGSQESFWSYRMYRHIQENGEEQKVKVHYCTSKHTMEWVCQRYFADEKVIGFDLEWLIRPKNNNPRINVSLIQIASPSRIGLFHIALFPKDDFVAPTFKKIMEDENVTKVGVSIKGDCTRLRNNLGIESKGVLELSHLFKLVKYSKSGELNRINKVMVNLAAQTQEVLGLPLFKGDDVRSGNWMLRLSERQVAYSASDAYVGLQLYHVLEQERLKLQPTPPRPEFVEKNLPIKFLTADDVDESDATSESGDSEVISDFEAELAGSNDELPQPPTASRTIEVEPSEKKVEDTRDPRIIAAESQTTQYRNKVHVLRASTTSLRTYFLWHNNEGLTPESIAALLRTPPLKTNTVVSYILDVIIAEKLPYQKTRLRNEVLAHLAPQALSGVRYRALAEDAEESEEEL</sequence>
<dbReference type="SUPFAM" id="SSF53098">
    <property type="entry name" value="Ribonuclease H-like"/>
    <property type="match status" value="1"/>
</dbReference>
<evidence type="ECO:0000259" key="4">
    <source>
        <dbReference type="SMART" id="SM00474"/>
    </source>
</evidence>
<name>A0A366RMH6_9HYPO</name>
<dbReference type="PANTHER" id="PTHR13620">
    <property type="entry name" value="3-5 EXONUCLEASE"/>
    <property type="match status" value="1"/>
</dbReference>
<dbReference type="Proteomes" id="UP000253153">
    <property type="component" value="Unassembled WGS sequence"/>
</dbReference>
<dbReference type="OrthoDB" id="1920326at2759"/>
<dbReference type="AlphaFoldDB" id="A0A366RMH6"/>
<accession>A0A366RMH6</accession>
<dbReference type="InterPro" id="IPR012337">
    <property type="entry name" value="RNaseH-like_sf"/>
</dbReference>
<feature type="compositionally biased region" description="Basic and acidic residues" evidence="3">
    <location>
        <begin position="430"/>
        <end position="442"/>
    </location>
</feature>
<dbReference type="GO" id="GO:0008408">
    <property type="term" value="F:3'-5' exonuclease activity"/>
    <property type="evidence" value="ECO:0007669"/>
    <property type="project" value="InterPro"/>
</dbReference>
<dbReference type="InterPro" id="IPR051132">
    <property type="entry name" value="3-5_Exonuclease_domain"/>
</dbReference>
<organism evidence="5 6">
    <name type="scientific">Fusarium coffeatum</name>
    <dbReference type="NCBI Taxonomy" id="231269"/>
    <lineage>
        <taxon>Eukaryota</taxon>
        <taxon>Fungi</taxon>
        <taxon>Dikarya</taxon>
        <taxon>Ascomycota</taxon>
        <taxon>Pezizomycotina</taxon>
        <taxon>Sordariomycetes</taxon>
        <taxon>Hypocreomycetidae</taxon>
        <taxon>Hypocreales</taxon>
        <taxon>Nectriaceae</taxon>
        <taxon>Fusarium</taxon>
        <taxon>Fusarium incarnatum-equiseti species complex</taxon>
    </lineage>
</organism>
<evidence type="ECO:0000256" key="3">
    <source>
        <dbReference type="SAM" id="MobiDB-lite"/>
    </source>
</evidence>
<keyword evidence="1" id="KW-0540">Nuclease</keyword>
<evidence type="ECO:0000313" key="5">
    <source>
        <dbReference type="EMBL" id="RBR18331.1"/>
    </source>
</evidence>
<dbReference type="InterPro" id="IPR002562">
    <property type="entry name" value="3'-5'_exonuclease_dom"/>
</dbReference>
<feature type="domain" description="3'-5' exonuclease" evidence="4">
    <location>
        <begin position="178"/>
        <end position="365"/>
    </location>
</feature>
<dbReference type="GO" id="GO:0005737">
    <property type="term" value="C:cytoplasm"/>
    <property type="evidence" value="ECO:0007669"/>
    <property type="project" value="TreeGrafter"/>
</dbReference>
<keyword evidence="6" id="KW-1185">Reference proteome</keyword>
<dbReference type="GeneID" id="41995545"/>
<evidence type="ECO:0000256" key="2">
    <source>
        <dbReference type="ARBA" id="ARBA00022801"/>
    </source>
</evidence>
<feature type="region of interest" description="Disordered" evidence="3">
    <location>
        <begin position="414"/>
        <end position="442"/>
    </location>
</feature>
<evidence type="ECO:0000313" key="6">
    <source>
        <dbReference type="Proteomes" id="UP000253153"/>
    </source>
</evidence>
<dbReference type="InterPro" id="IPR036397">
    <property type="entry name" value="RNaseH_sf"/>
</dbReference>
<dbReference type="Gene3D" id="3.30.420.10">
    <property type="entry name" value="Ribonuclease H-like superfamily/Ribonuclease H"/>
    <property type="match status" value="1"/>
</dbReference>
<dbReference type="Pfam" id="PF01612">
    <property type="entry name" value="DNA_pol_A_exo1"/>
    <property type="match status" value="1"/>
</dbReference>
<evidence type="ECO:0000256" key="1">
    <source>
        <dbReference type="ARBA" id="ARBA00022722"/>
    </source>
</evidence>
<dbReference type="CDD" id="cd06141">
    <property type="entry name" value="WRN_exo"/>
    <property type="match status" value="1"/>
</dbReference>
<keyword evidence="2" id="KW-0378">Hydrolase</keyword>
<dbReference type="RefSeq" id="XP_031015668.1">
    <property type="nucleotide sequence ID" value="XM_031160249.1"/>
</dbReference>
<dbReference type="GO" id="GO:0005634">
    <property type="term" value="C:nucleus"/>
    <property type="evidence" value="ECO:0007669"/>
    <property type="project" value="TreeGrafter"/>
</dbReference>
<dbReference type="PANTHER" id="PTHR13620:SF104">
    <property type="entry name" value="EXONUCLEASE 3'-5' DOMAIN-CONTAINING PROTEIN 2"/>
    <property type="match status" value="1"/>
</dbReference>
<proteinExistence type="predicted"/>
<gene>
    <name evidence="5" type="ORF">FIESC28_06104</name>
</gene>
<dbReference type="GO" id="GO:0006139">
    <property type="term" value="P:nucleobase-containing compound metabolic process"/>
    <property type="evidence" value="ECO:0007669"/>
    <property type="project" value="InterPro"/>
</dbReference>
<dbReference type="GO" id="GO:0003676">
    <property type="term" value="F:nucleic acid binding"/>
    <property type="evidence" value="ECO:0007669"/>
    <property type="project" value="InterPro"/>
</dbReference>
<comment type="caution">
    <text evidence="5">The sequence shown here is derived from an EMBL/GenBank/DDBJ whole genome shotgun (WGS) entry which is preliminary data.</text>
</comment>
<protein>
    <recommendedName>
        <fullName evidence="4">3'-5' exonuclease domain-containing protein</fullName>
    </recommendedName>
</protein>
<dbReference type="SMART" id="SM00474">
    <property type="entry name" value="35EXOc"/>
    <property type="match status" value="1"/>
</dbReference>
<reference evidence="5 6" key="1">
    <citation type="submission" date="2018-06" db="EMBL/GenBank/DDBJ databases">
        <title>Fusarium incarnatum-equiseti species complex species 28.</title>
        <authorList>
            <person name="Gardiner D.M."/>
        </authorList>
    </citation>
    <scope>NUCLEOTIDE SEQUENCE [LARGE SCALE GENOMIC DNA]</scope>
    <source>
        <strain evidence="5 6">FIESC_28</strain>
    </source>
</reference>
<dbReference type="EMBL" id="QKXC01000126">
    <property type="protein sequence ID" value="RBR18331.1"/>
    <property type="molecule type" value="Genomic_DNA"/>
</dbReference>